<dbReference type="RefSeq" id="WP_148814046.1">
    <property type="nucleotide sequence ID" value="NZ_CP043046.1"/>
</dbReference>
<organism evidence="2 3">
    <name type="scientific">Pigmentiphaga aceris</name>
    <dbReference type="NCBI Taxonomy" id="1940612"/>
    <lineage>
        <taxon>Bacteria</taxon>
        <taxon>Pseudomonadati</taxon>
        <taxon>Pseudomonadota</taxon>
        <taxon>Betaproteobacteria</taxon>
        <taxon>Burkholderiales</taxon>
        <taxon>Alcaligenaceae</taxon>
        <taxon>Pigmentiphaga</taxon>
    </lineage>
</organism>
<proteinExistence type="predicted"/>
<evidence type="ECO:0000313" key="3">
    <source>
        <dbReference type="Proteomes" id="UP000325161"/>
    </source>
</evidence>
<evidence type="ECO:0000256" key="1">
    <source>
        <dbReference type="SAM" id="MobiDB-lite"/>
    </source>
</evidence>
<keyword evidence="3" id="KW-1185">Reference proteome</keyword>
<reference evidence="2 3" key="1">
    <citation type="submission" date="2019-08" db="EMBL/GenBank/DDBJ databases">
        <title>Amphibian skin-associated Pigmentiphaga: genome sequence and occurrence across geography and hosts.</title>
        <authorList>
            <person name="Bletz M.C."/>
            <person name="Bunk B."/>
            <person name="Sproeer C."/>
            <person name="Biwer P."/>
            <person name="Reiter S."/>
            <person name="Rabemananjara F.C.E."/>
            <person name="Schulz S."/>
            <person name="Overmann J."/>
            <person name="Vences M."/>
        </authorList>
    </citation>
    <scope>NUCLEOTIDE SEQUENCE [LARGE SCALE GENOMIC DNA]</scope>
    <source>
        <strain evidence="2 3">Mada1488</strain>
    </source>
</reference>
<dbReference type="KEGG" id="pacr:FXN63_07280"/>
<name>A0A5C0AWB4_9BURK</name>
<evidence type="ECO:0000313" key="2">
    <source>
        <dbReference type="EMBL" id="QEI05663.1"/>
    </source>
</evidence>
<sequence>MKHIYKITYPNGKIYVGKDLTGSLSYFGSVHEATLRADFTTEQMRDFTIRKTILWESASADDVEVNQREVALIRELRSNDPQIGYNRWPKHRPTGQCTADPADDASSLPIASGLST</sequence>
<dbReference type="Proteomes" id="UP000325161">
    <property type="component" value="Chromosome"/>
</dbReference>
<dbReference type="EMBL" id="CP043046">
    <property type="protein sequence ID" value="QEI05663.1"/>
    <property type="molecule type" value="Genomic_DNA"/>
</dbReference>
<dbReference type="OrthoDB" id="1551317at2"/>
<gene>
    <name evidence="2" type="ORF">FXN63_07280</name>
</gene>
<feature type="region of interest" description="Disordered" evidence="1">
    <location>
        <begin position="81"/>
        <end position="116"/>
    </location>
</feature>
<protein>
    <submittedName>
        <fullName evidence="2">GIY-YIG nuclease family protein</fullName>
    </submittedName>
</protein>
<dbReference type="AlphaFoldDB" id="A0A5C0AWB4"/>
<accession>A0A5C0AWB4</accession>